<organism evidence="1 2">
    <name type="scientific">Aequorivita antarctica</name>
    <dbReference type="NCBI Taxonomy" id="153266"/>
    <lineage>
        <taxon>Bacteria</taxon>
        <taxon>Pseudomonadati</taxon>
        <taxon>Bacteroidota</taxon>
        <taxon>Flavobacteriia</taxon>
        <taxon>Flavobacteriales</taxon>
        <taxon>Flavobacteriaceae</taxon>
        <taxon>Aequorivita</taxon>
    </lineage>
</organism>
<accession>A0A5C6YYS0</accession>
<evidence type="ECO:0000313" key="1">
    <source>
        <dbReference type="EMBL" id="TXD72769.1"/>
    </source>
</evidence>
<proteinExistence type="predicted"/>
<comment type="caution">
    <text evidence="1">The sequence shown here is derived from an EMBL/GenBank/DDBJ whole genome shotgun (WGS) entry which is preliminary data.</text>
</comment>
<evidence type="ECO:0000313" key="2">
    <source>
        <dbReference type="Proteomes" id="UP000321497"/>
    </source>
</evidence>
<reference evidence="1 2" key="1">
    <citation type="submission" date="2019-08" db="EMBL/GenBank/DDBJ databases">
        <title>Genome of Aequorivita antarctica SW49 (type strain).</title>
        <authorList>
            <person name="Bowman J.P."/>
        </authorList>
    </citation>
    <scope>NUCLEOTIDE SEQUENCE [LARGE SCALE GENOMIC DNA]</scope>
    <source>
        <strain evidence="1 2">SW49</strain>
    </source>
</reference>
<dbReference type="Proteomes" id="UP000321497">
    <property type="component" value="Unassembled WGS sequence"/>
</dbReference>
<dbReference type="OrthoDB" id="1448720at2"/>
<protein>
    <submittedName>
        <fullName evidence="1">Uncharacterized protein</fullName>
    </submittedName>
</protein>
<name>A0A5C6YYS0_9FLAO</name>
<sequence length="65" mass="7940">MIYLNYSNLNEETQTQLLNNSKKEIQERFGDDIRNYADEHHIDFETMLEEEAQRNLYSYDFVFVI</sequence>
<keyword evidence="2" id="KW-1185">Reference proteome</keyword>
<dbReference type="RefSeq" id="WP_111846091.1">
    <property type="nucleotide sequence ID" value="NZ_UEGI01000043.1"/>
</dbReference>
<dbReference type="EMBL" id="VORT01000007">
    <property type="protein sequence ID" value="TXD72769.1"/>
    <property type="molecule type" value="Genomic_DNA"/>
</dbReference>
<dbReference type="AlphaFoldDB" id="A0A5C6YYS0"/>
<gene>
    <name evidence="1" type="ORF">ESU54_11150</name>
</gene>